<dbReference type="Gene3D" id="2.40.50.1020">
    <property type="entry name" value="LytTr DNA-binding domain"/>
    <property type="match status" value="1"/>
</dbReference>
<dbReference type="Pfam" id="PF00072">
    <property type="entry name" value="Response_reg"/>
    <property type="match status" value="1"/>
</dbReference>
<evidence type="ECO:0000313" key="7">
    <source>
        <dbReference type="Proteomes" id="UP000256345"/>
    </source>
</evidence>
<evidence type="ECO:0000256" key="3">
    <source>
        <dbReference type="SAM" id="MobiDB-lite"/>
    </source>
</evidence>
<keyword evidence="7" id="KW-1185">Reference proteome</keyword>
<dbReference type="PANTHER" id="PTHR48111">
    <property type="entry name" value="REGULATOR OF RPOS"/>
    <property type="match status" value="1"/>
</dbReference>
<keyword evidence="1" id="KW-0238">DNA-binding</keyword>
<feature type="domain" description="Response regulatory" evidence="4">
    <location>
        <begin position="37"/>
        <end position="149"/>
    </location>
</feature>
<dbReference type="Pfam" id="PF04397">
    <property type="entry name" value="LytTR"/>
    <property type="match status" value="1"/>
</dbReference>
<reference evidence="6 7" key="1">
    <citation type="submission" date="2018-08" db="EMBL/GenBank/DDBJ databases">
        <title>Genomic Encyclopedia of Archaeal and Bacterial Type Strains, Phase II (KMG-II): from individual species to whole genera.</title>
        <authorList>
            <person name="Goeker M."/>
        </authorList>
    </citation>
    <scope>NUCLEOTIDE SEQUENCE [LARGE SCALE GENOMIC DNA]</scope>
    <source>
        <strain evidence="6 7">DSM 2261</strain>
    </source>
</reference>
<sequence length="289" mass="31155">MRGTLTPSLSRRERGNGAPSRSGLDGIRLRPVSPPLSVLIADDELVARKRLSRLLTAFPDITVCGEASDGEAVLEAVRAGGVDVVLLDIHMPGLSGMDALALLPAGGPHVILVTAHADHAVEAFEHGAIDYVLKPVEASRLQKALERVRVRLAAKAPEPGKGSAIEQLARPLARLPIPTRQGIVLVDPGTISHATLEDELVTVFTSQGDFLTDFTLQELVDRLPTDGFYRVHRRALVNLAHVTRLEPLETGGYLARTARGHTVEVSRQSARELRRMLGLRRGTEDESGA</sequence>
<comment type="caution">
    <text evidence="6">The sequence shown here is derived from an EMBL/GenBank/DDBJ whole genome shotgun (WGS) entry which is preliminary data.</text>
</comment>
<protein>
    <submittedName>
        <fullName evidence="6">LytTR family two component transcriptional regulator</fullName>
    </submittedName>
</protein>
<evidence type="ECO:0000256" key="1">
    <source>
        <dbReference type="ARBA" id="ARBA00023125"/>
    </source>
</evidence>
<dbReference type="PROSITE" id="PS50930">
    <property type="entry name" value="HTH_LYTTR"/>
    <property type="match status" value="1"/>
</dbReference>
<evidence type="ECO:0000256" key="2">
    <source>
        <dbReference type="PROSITE-ProRule" id="PRU00169"/>
    </source>
</evidence>
<dbReference type="Gene3D" id="3.40.50.2300">
    <property type="match status" value="1"/>
</dbReference>
<dbReference type="EMBL" id="QUMU01000012">
    <property type="protein sequence ID" value="REG26098.1"/>
    <property type="molecule type" value="Genomic_DNA"/>
</dbReference>
<dbReference type="SMART" id="SM00448">
    <property type="entry name" value="REC"/>
    <property type="match status" value="1"/>
</dbReference>
<accession>A0ABX9JS92</accession>
<evidence type="ECO:0000313" key="6">
    <source>
        <dbReference type="EMBL" id="REG26098.1"/>
    </source>
</evidence>
<feature type="modified residue" description="4-aspartylphosphate" evidence="2">
    <location>
        <position position="88"/>
    </location>
</feature>
<organism evidence="6 7">
    <name type="scientific">Archangium gephyra</name>
    <dbReference type="NCBI Taxonomy" id="48"/>
    <lineage>
        <taxon>Bacteria</taxon>
        <taxon>Pseudomonadati</taxon>
        <taxon>Myxococcota</taxon>
        <taxon>Myxococcia</taxon>
        <taxon>Myxococcales</taxon>
        <taxon>Cystobacterineae</taxon>
        <taxon>Archangiaceae</taxon>
        <taxon>Archangium</taxon>
    </lineage>
</organism>
<gene>
    <name evidence="6" type="ORF">ATI61_112193</name>
</gene>
<proteinExistence type="predicted"/>
<dbReference type="SMART" id="SM00850">
    <property type="entry name" value="LytTR"/>
    <property type="match status" value="1"/>
</dbReference>
<evidence type="ECO:0000259" key="5">
    <source>
        <dbReference type="PROSITE" id="PS50930"/>
    </source>
</evidence>
<evidence type="ECO:0000259" key="4">
    <source>
        <dbReference type="PROSITE" id="PS50110"/>
    </source>
</evidence>
<dbReference type="InterPro" id="IPR011006">
    <property type="entry name" value="CheY-like_superfamily"/>
</dbReference>
<feature type="region of interest" description="Disordered" evidence="3">
    <location>
        <begin position="1"/>
        <end position="28"/>
    </location>
</feature>
<keyword evidence="2" id="KW-0597">Phosphoprotein</keyword>
<dbReference type="PROSITE" id="PS50110">
    <property type="entry name" value="RESPONSE_REGULATORY"/>
    <property type="match status" value="1"/>
</dbReference>
<dbReference type="InterPro" id="IPR039420">
    <property type="entry name" value="WalR-like"/>
</dbReference>
<feature type="domain" description="HTH LytTR-type" evidence="5">
    <location>
        <begin position="175"/>
        <end position="279"/>
    </location>
</feature>
<name>A0ABX9JS92_9BACT</name>
<dbReference type="SUPFAM" id="SSF52172">
    <property type="entry name" value="CheY-like"/>
    <property type="match status" value="1"/>
</dbReference>
<dbReference type="Proteomes" id="UP000256345">
    <property type="component" value="Unassembled WGS sequence"/>
</dbReference>
<dbReference type="InterPro" id="IPR007492">
    <property type="entry name" value="LytTR_DNA-bd_dom"/>
</dbReference>
<dbReference type="InterPro" id="IPR001789">
    <property type="entry name" value="Sig_transdc_resp-reg_receiver"/>
</dbReference>
<dbReference type="PANTHER" id="PTHR48111:SF69">
    <property type="entry name" value="RESPONSE REGULATOR RECEIVER"/>
    <property type="match status" value="1"/>
</dbReference>